<dbReference type="Gene3D" id="3.40.50.12780">
    <property type="entry name" value="N-terminal domain of ligase-like"/>
    <property type="match status" value="1"/>
</dbReference>
<protein>
    <submittedName>
        <fullName evidence="6">Long-chain-fatty-acid--AMP ligase FadD29</fullName>
        <ecNumber evidence="6">6.2.1.-</ecNumber>
    </submittedName>
</protein>
<dbReference type="InterPro" id="IPR009081">
    <property type="entry name" value="PP-bd_ACP"/>
</dbReference>
<dbReference type="EC" id="6.2.1.-" evidence="6"/>
<name>A0A109UML6_9GAMM</name>
<feature type="transmembrane region" description="Helical" evidence="4">
    <location>
        <begin position="715"/>
        <end position="737"/>
    </location>
</feature>
<dbReference type="Gene3D" id="3.30.300.30">
    <property type="match status" value="1"/>
</dbReference>
<dbReference type="EMBL" id="CP014226">
    <property type="protein sequence ID" value="AMD01871.1"/>
    <property type="molecule type" value="Genomic_DNA"/>
</dbReference>
<keyword evidence="4" id="KW-0472">Membrane</keyword>
<feature type="compositionally biased region" description="Low complexity" evidence="3">
    <location>
        <begin position="111"/>
        <end position="122"/>
    </location>
</feature>
<evidence type="ECO:0000256" key="2">
    <source>
        <dbReference type="ARBA" id="ARBA00022598"/>
    </source>
</evidence>
<dbReference type="GO" id="GO:0016874">
    <property type="term" value="F:ligase activity"/>
    <property type="evidence" value="ECO:0007669"/>
    <property type="project" value="UniProtKB-KW"/>
</dbReference>
<evidence type="ECO:0000256" key="3">
    <source>
        <dbReference type="SAM" id="MobiDB-lite"/>
    </source>
</evidence>
<evidence type="ECO:0000259" key="5">
    <source>
        <dbReference type="PROSITE" id="PS50075"/>
    </source>
</evidence>
<evidence type="ECO:0000313" key="7">
    <source>
        <dbReference type="Proteomes" id="UP000063387"/>
    </source>
</evidence>
<dbReference type="Pfam" id="PF00501">
    <property type="entry name" value="AMP-binding"/>
    <property type="match status" value="1"/>
</dbReference>
<dbReference type="PATRIC" id="fig|507626.3.peg.2817"/>
<dbReference type="PANTHER" id="PTHR22754:SF32">
    <property type="entry name" value="DISCO-INTERACTING PROTEIN 2"/>
    <property type="match status" value="1"/>
</dbReference>
<dbReference type="InterPro" id="IPR002123">
    <property type="entry name" value="Plipid/glycerol_acylTrfase"/>
</dbReference>
<dbReference type="CDD" id="cd07989">
    <property type="entry name" value="LPLAT_AGPAT-like"/>
    <property type="match status" value="1"/>
</dbReference>
<proteinExistence type="inferred from homology"/>
<dbReference type="InterPro" id="IPR036736">
    <property type="entry name" value="ACP-like_sf"/>
</dbReference>
<dbReference type="InterPro" id="IPR042099">
    <property type="entry name" value="ANL_N_sf"/>
</dbReference>
<keyword evidence="2 6" id="KW-0436">Ligase</keyword>
<organism evidence="6 7">
    <name type="scientific">Halomonas chromatireducens</name>
    <dbReference type="NCBI Taxonomy" id="507626"/>
    <lineage>
        <taxon>Bacteria</taxon>
        <taxon>Pseudomonadati</taxon>
        <taxon>Pseudomonadota</taxon>
        <taxon>Gammaproteobacteria</taxon>
        <taxon>Oceanospirillales</taxon>
        <taxon>Halomonadaceae</taxon>
        <taxon>Halomonas</taxon>
    </lineage>
</organism>
<keyword evidence="4" id="KW-0812">Transmembrane</keyword>
<dbReference type="CDD" id="cd05931">
    <property type="entry name" value="FAAL"/>
    <property type="match status" value="1"/>
</dbReference>
<accession>A0A109UML6</accession>
<dbReference type="SUPFAM" id="SSF47336">
    <property type="entry name" value="ACP-like"/>
    <property type="match status" value="1"/>
</dbReference>
<feature type="region of interest" description="Disordered" evidence="3">
    <location>
        <begin position="104"/>
        <end position="125"/>
    </location>
</feature>
<dbReference type="Pfam" id="PF01553">
    <property type="entry name" value="Acyltransferase"/>
    <property type="match status" value="1"/>
</dbReference>
<dbReference type="KEGG" id="hco:LOKO_02820"/>
<dbReference type="InterPro" id="IPR000873">
    <property type="entry name" value="AMP-dep_synth/lig_dom"/>
</dbReference>
<dbReference type="FunFam" id="3.40.50.12780:FF:000013">
    <property type="entry name" value="Long-chain-fatty-acid--AMP ligase FadD32"/>
    <property type="match status" value="1"/>
</dbReference>
<dbReference type="Gene3D" id="1.10.1200.10">
    <property type="entry name" value="ACP-like"/>
    <property type="match status" value="1"/>
</dbReference>
<feature type="domain" description="Carrier" evidence="5">
    <location>
        <begin position="12"/>
        <end position="95"/>
    </location>
</feature>
<keyword evidence="4" id="KW-1133">Transmembrane helix</keyword>
<dbReference type="PROSITE" id="PS50075">
    <property type="entry name" value="CARRIER"/>
    <property type="match status" value="1"/>
</dbReference>
<dbReference type="GO" id="GO:0016746">
    <property type="term" value="F:acyltransferase activity"/>
    <property type="evidence" value="ECO:0007669"/>
    <property type="project" value="InterPro"/>
</dbReference>
<dbReference type="GO" id="GO:0005886">
    <property type="term" value="C:plasma membrane"/>
    <property type="evidence" value="ECO:0007669"/>
    <property type="project" value="TreeGrafter"/>
</dbReference>
<dbReference type="InterPro" id="IPR020845">
    <property type="entry name" value="AMP-binding_CS"/>
</dbReference>
<dbReference type="PANTHER" id="PTHR22754">
    <property type="entry name" value="DISCO-INTERACTING PROTEIN 2 DIP2 -RELATED"/>
    <property type="match status" value="1"/>
</dbReference>
<comment type="similarity">
    <text evidence="1">Belongs to the ATP-dependent AMP-binding enzyme family.</text>
</comment>
<dbReference type="PROSITE" id="PS00455">
    <property type="entry name" value="AMP_BINDING"/>
    <property type="match status" value="1"/>
</dbReference>
<evidence type="ECO:0000256" key="1">
    <source>
        <dbReference type="ARBA" id="ARBA00006432"/>
    </source>
</evidence>
<dbReference type="InterPro" id="IPR040097">
    <property type="entry name" value="FAAL/FAAC"/>
</dbReference>
<dbReference type="InterPro" id="IPR045851">
    <property type="entry name" value="AMP-bd_C_sf"/>
</dbReference>
<dbReference type="AlphaFoldDB" id="A0A109UML6"/>
<dbReference type="SUPFAM" id="SSF69593">
    <property type="entry name" value="Glycerol-3-phosphate (1)-acyltransferase"/>
    <property type="match status" value="1"/>
</dbReference>
<dbReference type="GO" id="GO:0006633">
    <property type="term" value="P:fatty acid biosynthetic process"/>
    <property type="evidence" value="ECO:0007669"/>
    <property type="project" value="TreeGrafter"/>
</dbReference>
<dbReference type="GO" id="GO:0071766">
    <property type="term" value="P:Actinobacterium-type cell wall biogenesis"/>
    <property type="evidence" value="ECO:0007669"/>
    <property type="project" value="UniProtKB-ARBA"/>
</dbReference>
<dbReference type="SMART" id="SM00563">
    <property type="entry name" value="PlsC"/>
    <property type="match status" value="1"/>
</dbReference>
<gene>
    <name evidence="6" type="ORF">LOKO_02820</name>
</gene>
<evidence type="ECO:0000256" key="4">
    <source>
        <dbReference type="SAM" id="Phobius"/>
    </source>
</evidence>
<dbReference type="GO" id="GO:0070566">
    <property type="term" value="F:adenylyltransferase activity"/>
    <property type="evidence" value="ECO:0007669"/>
    <property type="project" value="TreeGrafter"/>
</dbReference>
<dbReference type="SUPFAM" id="SSF56801">
    <property type="entry name" value="Acetyl-CoA synthetase-like"/>
    <property type="match status" value="1"/>
</dbReference>
<evidence type="ECO:0000313" key="6">
    <source>
        <dbReference type="EMBL" id="AMD01871.1"/>
    </source>
</evidence>
<dbReference type="Proteomes" id="UP000063387">
    <property type="component" value="Chromosome"/>
</dbReference>
<keyword evidence="7" id="KW-1185">Reference proteome</keyword>
<reference evidence="6 7" key="2">
    <citation type="submission" date="2016-02" db="EMBL/GenBank/DDBJ databases">
        <authorList>
            <person name="Wen L."/>
            <person name="He K."/>
            <person name="Yang H."/>
        </authorList>
    </citation>
    <scope>NUCLEOTIDE SEQUENCE [LARGE SCALE GENOMIC DNA]</scope>
    <source>
        <strain evidence="6 7">AGD 8-3</strain>
    </source>
</reference>
<reference evidence="6 7" key="1">
    <citation type="journal article" date="2016" name="Genome Announc.">
        <title>Draft Genome Sequence of 'Halomonas chromatireducens' Strain AGD 8-3, a Haloalkaliphilic Chromate- and Selenite-Reducing Gammaproteobacterium.</title>
        <authorList>
            <person name="Sharko F.S."/>
            <person name="Shapovalova A.A."/>
            <person name="Tsygankova S.V."/>
            <person name="Komova A.V."/>
            <person name="Boulygina E.S."/>
            <person name="Teslyuk A.B."/>
            <person name="Gotovtsev P.M."/>
            <person name="Namsaraev Z.B."/>
            <person name="Khijniak T.V."/>
            <person name="Nedoluzhko A.V."/>
            <person name="Vasilov R.G."/>
        </authorList>
    </citation>
    <scope>NUCLEOTIDE SEQUENCE [LARGE SCALE GENOMIC DNA]</scope>
    <source>
        <strain evidence="6 7">AGD 8-3</strain>
    </source>
</reference>
<sequence>MERSNRERPTDMTPQQRLLAIIEEMARELQPDRTAPRSPSLQSRLDRDLGLDSLARSELLLRIEHAFDVKLPEEALMAETPAALLDALQSARGKAAKADAAADPVVETAHEPAATPTTPLEPVEGEPESAETLNAAMDWHLERHPDRPHLFIYGDDDQPRTLSYGELDRGGRDIAAALLARGVEAGDRVALMLPTSPDYFIAFLGILRAGAVPVPIYPPARPAQLEEHLRRHGRILTNAGAEVLITVPEARRVAHLLRADAPHLGSIVTVAELCDGRDTAAAMTPEGSSLALLQYTSGSTGDPKGVMLTHAQLLANIRAMGKRLEATPEDVFVSWLPLYHDMGLIAAWLASLYYAIPLVVMSPLSFLSHPLRWLELIQRHRGTIAGSPNFGYELCLRAARPEQLEALDLSSWRIAFNGAEPVSARTFERFAETLAPCGLHQEALMPVYGLAEAAVGLCVATPGRGVILDAVHREVFATTGEARPEPDPEAAQTFVNCGPPLPGYSVRIVDPQGEVLPERHEGDIEFRGPSATQGYFNNAEESRKLCHGEWLRTGDRGYLADGDIHLSGRRKDVLVRGGRNIYPYDLEEAIGGLEGVRKGCVAVFGNPNAESGIEELVVVAETHVDDAEERDAITREITSVTVDIVNLPPDDIRLVPPHSVLKTSSGKIRRGATAERYRSGQLEKGQAPVWRQVTGLALRSALQRWRHGASRAGEWLYAGYAWAIFGIAMALVALLALPLPRLAWRWRVAHYIARSASLLTGIRTRAHGLARFPHREPCVLVANHASYLDALILTAVFPYGFHYLAKAELSQPFLTRFVLQRMGVLFVERDNTREANHTTEKVLQTVRQGGSPAFFPEGTFRPEPGVQDFHMGAFVSAAKAQVAVVPVAIRGSRVLLRGREWLPHPGTVDVVVGAPLQPRSSDWSEAVRLRNEARAFIVAESGEPDLGASRA</sequence>
<dbReference type="STRING" id="507626.LOKO_02820"/>
<dbReference type="Pfam" id="PF00550">
    <property type="entry name" value="PP-binding"/>
    <property type="match status" value="1"/>
</dbReference>